<reference evidence="2" key="1">
    <citation type="submission" date="2019-09" db="EMBL/GenBank/DDBJ databases">
        <title>Distinct polysaccharide growth profiles of human intestinal Prevotella copri isolates.</title>
        <authorList>
            <person name="Fehlner-Peach H."/>
            <person name="Magnabosco C."/>
            <person name="Raghavan V."/>
            <person name="Scher J.U."/>
            <person name="Tett A."/>
            <person name="Cox L.M."/>
            <person name="Gottsegen C."/>
            <person name="Watters A."/>
            <person name="Wiltshire- Gordon J.D."/>
            <person name="Segata N."/>
            <person name="Bonneau R."/>
            <person name="Littman D.R."/>
        </authorList>
    </citation>
    <scope>NUCLEOTIDE SEQUENCE [LARGE SCALE GENOMIC DNA]</scope>
    <source>
        <strain evidence="2">iAU3127</strain>
    </source>
</reference>
<accession>A0AA90VQ54</accession>
<gene>
    <name evidence="1" type="ORF">F7D31_11280</name>
</gene>
<proteinExistence type="predicted"/>
<organism evidence="1 2">
    <name type="scientific">Segatella copri</name>
    <dbReference type="NCBI Taxonomy" id="165179"/>
    <lineage>
        <taxon>Bacteria</taxon>
        <taxon>Pseudomonadati</taxon>
        <taxon>Bacteroidota</taxon>
        <taxon>Bacteroidia</taxon>
        <taxon>Bacteroidales</taxon>
        <taxon>Prevotellaceae</taxon>
        <taxon>Segatella</taxon>
    </lineage>
</organism>
<dbReference type="EMBL" id="VZAP01000138">
    <property type="protein sequence ID" value="MQO93228.1"/>
    <property type="molecule type" value="Genomic_DNA"/>
</dbReference>
<sequence>MMQKIKDTNLLLKSRKRFLLIIAVVILTIAYMTSTFSHKKVEIRLYGYWNMVLDSLVINRNTKIEFSSINFNFSNKNVELPLLRTPEIDFKGKTLLDEDIDEDSLKKDWYYYQKSIKESNGTWELYSSKDSVKIQALSHPLNGSYKLVFFKTHSMGQEHYYMRMMNDSTYIVCEKFFSGYVNNKLLKEWND</sequence>
<dbReference type="AlphaFoldDB" id="A0AA90VQ54"/>
<comment type="caution">
    <text evidence="1">The sequence shown here is derived from an EMBL/GenBank/DDBJ whole genome shotgun (WGS) entry which is preliminary data.</text>
</comment>
<evidence type="ECO:0000313" key="2">
    <source>
        <dbReference type="Proteomes" id="UP000421283"/>
    </source>
</evidence>
<evidence type="ECO:0000313" key="1">
    <source>
        <dbReference type="EMBL" id="MQO93228.1"/>
    </source>
</evidence>
<protein>
    <submittedName>
        <fullName evidence="1">Uncharacterized protein</fullName>
    </submittedName>
</protein>
<name>A0AA90VQ54_9BACT</name>
<dbReference type="RefSeq" id="WP_153139159.1">
    <property type="nucleotide sequence ID" value="NZ_CP152484.1"/>
</dbReference>
<dbReference type="Proteomes" id="UP000421283">
    <property type="component" value="Unassembled WGS sequence"/>
</dbReference>